<accession>A0A6B9HDX7</accession>
<dbReference type="AlphaFoldDB" id="A0A6B9HDX7"/>
<reference evidence="1" key="1">
    <citation type="journal article" date="2020" name="ACS Chem. Biol.">
        <title>Genome Mining and Heterologous Expression Reveal Two Distinct Families of Lasso Peptides Highly Conserved in Endofungal Bacteria.</title>
        <authorList>
            <person name="Bratovanov E.V."/>
            <person name="Ishida K."/>
            <person name="Heinze B."/>
            <person name="Pidot S.J."/>
            <person name="Stinear T.P."/>
            <person name="Hegemann J.D."/>
            <person name="Marahiel M.A."/>
            <person name="Hertweck C."/>
        </authorList>
    </citation>
    <scope>NUCLEOTIDE SEQUENCE</scope>
    <source>
        <strain evidence="1">B4</strain>
    </source>
</reference>
<dbReference type="EMBL" id="MN695293">
    <property type="protein sequence ID" value="QGY72990.1"/>
    <property type="molecule type" value="Genomic_DNA"/>
</dbReference>
<proteinExistence type="predicted"/>
<sequence>MAFAMYYSLTILNSATSFMNDIGLGATHNVGGVFKL</sequence>
<evidence type="ECO:0000313" key="1">
    <source>
        <dbReference type="EMBL" id="QGY72990.1"/>
    </source>
</evidence>
<protein>
    <submittedName>
        <fullName evidence="1">Uncharacterized protein</fullName>
    </submittedName>
</protein>
<name>A0A6B9HDX7_9BURK</name>
<organism evidence="1">
    <name type="scientific">Mycetohabitans sp</name>
    <dbReference type="NCBI Taxonomy" id="2571162"/>
    <lineage>
        <taxon>Bacteria</taxon>
        <taxon>Pseudomonadati</taxon>
        <taxon>Pseudomonadota</taxon>
        <taxon>Betaproteobacteria</taxon>
        <taxon>Burkholderiales</taxon>
        <taxon>Burkholderiaceae</taxon>
        <taxon>Mycetohabitans</taxon>
    </lineage>
</organism>